<comment type="catalytic activity">
    <reaction evidence="8">
        <text>alpha-D-glucose = beta-D-glucose</text>
        <dbReference type="Rhea" id="RHEA:10264"/>
        <dbReference type="ChEBI" id="CHEBI:15903"/>
        <dbReference type="ChEBI" id="CHEBI:17925"/>
        <dbReference type="EC" id="5.1.3.3"/>
    </reaction>
</comment>
<dbReference type="NCBIfam" id="NF008277">
    <property type="entry name" value="PRK11055.1"/>
    <property type="match status" value="1"/>
</dbReference>
<dbReference type="Gene3D" id="2.70.98.10">
    <property type="match status" value="1"/>
</dbReference>
<evidence type="ECO:0000256" key="2">
    <source>
        <dbReference type="ARBA" id="ARBA00005028"/>
    </source>
</evidence>
<feature type="binding site" evidence="11">
    <location>
        <begin position="177"/>
        <end position="179"/>
    </location>
    <ligand>
        <name>beta-D-galactose</name>
        <dbReference type="ChEBI" id="CHEBI:27667"/>
    </ligand>
</feature>
<accession>A0A7W8ZPY0</accession>
<dbReference type="GO" id="GO:0030246">
    <property type="term" value="F:carbohydrate binding"/>
    <property type="evidence" value="ECO:0007669"/>
    <property type="project" value="InterPro"/>
</dbReference>
<name>A0A7W8ZPY0_9SPHI</name>
<comment type="similarity">
    <text evidence="3 8">Belongs to the aldose epimerase family.</text>
</comment>
<dbReference type="RefSeq" id="WP_183883891.1">
    <property type="nucleotide sequence ID" value="NZ_JACHCE010000007.1"/>
</dbReference>
<evidence type="ECO:0000256" key="7">
    <source>
        <dbReference type="ARBA" id="ARBA00023277"/>
    </source>
</evidence>
<feature type="binding site" evidence="10">
    <location>
        <position position="241"/>
    </location>
    <ligand>
        <name>beta-D-galactose</name>
        <dbReference type="ChEBI" id="CHEBI:27667"/>
    </ligand>
</feature>
<evidence type="ECO:0000256" key="3">
    <source>
        <dbReference type="ARBA" id="ARBA00006206"/>
    </source>
</evidence>
<evidence type="ECO:0000256" key="10">
    <source>
        <dbReference type="PIRSR" id="PIRSR005096-2"/>
    </source>
</evidence>
<dbReference type="EMBL" id="JACHCE010000007">
    <property type="protein sequence ID" value="MBB5638041.1"/>
    <property type="molecule type" value="Genomic_DNA"/>
</dbReference>
<feature type="active site" description="Proton acceptor" evidence="9">
    <location>
        <position position="305"/>
    </location>
</feature>
<gene>
    <name evidence="12" type="ORF">HDE68_003967</name>
</gene>
<organism evidence="12 13">
    <name type="scientific">Pedobacter cryoconitis</name>
    <dbReference type="NCBI Taxonomy" id="188932"/>
    <lineage>
        <taxon>Bacteria</taxon>
        <taxon>Pseudomonadati</taxon>
        <taxon>Bacteroidota</taxon>
        <taxon>Sphingobacteriia</taxon>
        <taxon>Sphingobacteriales</taxon>
        <taxon>Sphingobacteriaceae</taxon>
        <taxon>Pedobacter</taxon>
    </lineage>
</organism>
<dbReference type="Proteomes" id="UP000537204">
    <property type="component" value="Unassembled WGS sequence"/>
</dbReference>
<dbReference type="InterPro" id="IPR015443">
    <property type="entry name" value="Aldose_1-epimerase"/>
</dbReference>
<dbReference type="Pfam" id="PF01263">
    <property type="entry name" value="Aldose_epim"/>
    <property type="match status" value="1"/>
</dbReference>
<dbReference type="InterPro" id="IPR047215">
    <property type="entry name" value="Galactose_mutarotase-like"/>
</dbReference>
<comment type="subunit">
    <text evidence="4">Monomer.</text>
</comment>
<dbReference type="AlphaFoldDB" id="A0A7W8ZPY0"/>
<evidence type="ECO:0000256" key="1">
    <source>
        <dbReference type="ARBA" id="ARBA00001913"/>
    </source>
</evidence>
<dbReference type="PIRSF" id="PIRSF005096">
    <property type="entry name" value="GALM"/>
    <property type="match status" value="1"/>
</dbReference>
<evidence type="ECO:0000256" key="8">
    <source>
        <dbReference type="PIRNR" id="PIRNR005096"/>
    </source>
</evidence>
<dbReference type="InterPro" id="IPR008183">
    <property type="entry name" value="Aldose_1/G6P_1-epimerase"/>
</dbReference>
<feature type="binding site" evidence="11">
    <location>
        <begin position="85"/>
        <end position="86"/>
    </location>
    <ligand>
        <name>beta-D-galactose</name>
        <dbReference type="ChEBI" id="CHEBI:27667"/>
    </ligand>
</feature>
<evidence type="ECO:0000256" key="9">
    <source>
        <dbReference type="PIRSR" id="PIRSR005096-1"/>
    </source>
</evidence>
<dbReference type="PANTHER" id="PTHR10091">
    <property type="entry name" value="ALDOSE-1-EPIMERASE"/>
    <property type="match status" value="1"/>
</dbReference>
<dbReference type="PANTHER" id="PTHR10091:SF0">
    <property type="entry name" value="GALACTOSE MUTAROTASE"/>
    <property type="match status" value="1"/>
</dbReference>
<evidence type="ECO:0000313" key="13">
    <source>
        <dbReference type="Proteomes" id="UP000537204"/>
    </source>
</evidence>
<evidence type="ECO:0000256" key="4">
    <source>
        <dbReference type="ARBA" id="ARBA00011245"/>
    </source>
</evidence>
<dbReference type="GO" id="GO:0004034">
    <property type="term" value="F:aldose 1-epimerase activity"/>
    <property type="evidence" value="ECO:0007669"/>
    <property type="project" value="UniProtKB-EC"/>
</dbReference>
<protein>
    <recommendedName>
        <fullName evidence="8">Aldose 1-epimerase</fullName>
        <ecNumber evidence="8">5.1.3.3</ecNumber>
    </recommendedName>
</protein>
<proteinExistence type="inferred from homology"/>
<dbReference type="GO" id="GO:0006006">
    <property type="term" value="P:glucose metabolic process"/>
    <property type="evidence" value="ECO:0007669"/>
    <property type="project" value="TreeGrafter"/>
</dbReference>
<dbReference type="InterPro" id="IPR011013">
    <property type="entry name" value="Gal_mutarotase_sf_dom"/>
</dbReference>
<keyword evidence="6 8" id="KW-0413">Isomerase</keyword>
<evidence type="ECO:0000313" key="12">
    <source>
        <dbReference type="EMBL" id="MBB5638041.1"/>
    </source>
</evidence>
<sequence length="342" mass="37594">MKENQISTGRFIDGKEIFAVELTNSLGSKVKIYNYGAIVSEFIVTNAKGEKQDIILGFDDIDGYLNEDYLADYPYLGVIVGRYSNRIKDGKYSIDGVGYQMDKSLHGGITGFDKKVWNILPTVDPSLTLQYISPDGEESFPGNLTVQLTFKLSDANELILDYSAVTDAATAINLTHHTYFNLNKDGGNVAGHQLRIPAGNYLEQDADYVVTGRLTPVAGTSHDFLAGKAIGHDWDPGEGYDQSFVLDKPYGELGLASETTERTSGLKLDVYTTEPVAHFYTAKYLNTAIGKGGKGYGPFEAFCIETQHYPNSVNVPDFPTTILRPGDTYKQTTIFKVSHSVK</sequence>
<reference evidence="12 13" key="1">
    <citation type="submission" date="2020-08" db="EMBL/GenBank/DDBJ databases">
        <title>Genomic Encyclopedia of Type Strains, Phase IV (KMG-V): Genome sequencing to study the core and pangenomes of soil and plant-associated prokaryotes.</title>
        <authorList>
            <person name="Whitman W."/>
        </authorList>
    </citation>
    <scope>NUCLEOTIDE SEQUENCE [LARGE SCALE GENOMIC DNA]</scope>
    <source>
        <strain evidence="12 13">S3M1</strain>
    </source>
</reference>
<keyword evidence="5" id="KW-0106">Calcium</keyword>
<comment type="pathway">
    <text evidence="2 8">Carbohydrate metabolism; hexose metabolism.</text>
</comment>
<dbReference type="EC" id="5.1.3.3" evidence="8"/>
<dbReference type="SUPFAM" id="SSF74650">
    <property type="entry name" value="Galactose mutarotase-like"/>
    <property type="match status" value="1"/>
</dbReference>
<dbReference type="CDD" id="cd09019">
    <property type="entry name" value="galactose_mutarotase_like"/>
    <property type="match status" value="1"/>
</dbReference>
<evidence type="ECO:0000256" key="5">
    <source>
        <dbReference type="ARBA" id="ARBA00022837"/>
    </source>
</evidence>
<evidence type="ECO:0000256" key="11">
    <source>
        <dbReference type="PIRSR" id="PIRSR005096-3"/>
    </source>
</evidence>
<feature type="active site" description="Proton donor" evidence="9">
    <location>
        <position position="177"/>
    </location>
</feature>
<comment type="cofactor">
    <cofactor evidence="1">
        <name>Ca(2+)</name>
        <dbReference type="ChEBI" id="CHEBI:29108"/>
    </cofactor>
</comment>
<dbReference type="InterPro" id="IPR014718">
    <property type="entry name" value="GH-type_carb-bd"/>
</dbReference>
<comment type="caution">
    <text evidence="12">The sequence shown here is derived from an EMBL/GenBank/DDBJ whole genome shotgun (WGS) entry which is preliminary data.</text>
</comment>
<dbReference type="UniPathway" id="UPA00242"/>
<keyword evidence="7 8" id="KW-0119">Carbohydrate metabolism</keyword>
<dbReference type="GO" id="GO:0033499">
    <property type="term" value="P:galactose catabolic process via UDP-galactose, Leloir pathway"/>
    <property type="evidence" value="ECO:0007669"/>
    <property type="project" value="TreeGrafter"/>
</dbReference>
<evidence type="ECO:0000256" key="6">
    <source>
        <dbReference type="ARBA" id="ARBA00023235"/>
    </source>
</evidence>